<gene>
    <name evidence="1" type="ORF">RF11_03336</name>
</gene>
<protein>
    <submittedName>
        <fullName evidence="1">Uncharacterized protein</fullName>
    </submittedName>
</protein>
<evidence type="ECO:0000313" key="1">
    <source>
        <dbReference type="EMBL" id="KII64832.1"/>
    </source>
</evidence>
<dbReference type="Proteomes" id="UP000031668">
    <property type="component" value="Unassembled WGS sequence"/>
</dbReference>
<dbReference type="EMBL" id="JWZT01004079">
    <property type="protein sequence ID" value="KII64832.1"/>
    <property type="molecule type" value="Genomic_DNA"/>
</dbReference>
<accession>A0A0C2MT05</accession>
<dbReference type="AlphaFoldDB" id="A0A0C2MT05"/>
<sequence length="101" mass="12093">MEPDVVHDGKTLSIRSIALLNVSKKLSIYSQKTFSTMRSDVDFFVHYATSVHRTTIRYILRSDVWHSKNRRSAYWRSTFFLIASNHKKRLRWLESPRKDLY</sequence>
<evidence type="ECO:0000313" key="2">
    <source>
        <dbReference type="Proteomes" id="UP000031668"/>
    </source>
</evidence>
<proteinExistence type="predicted"/>
<keyword evidence="2" id="KW-1185">Reference proteome</keyword>
<reference evidence="1 2" key="1">
    <citation type="journal article" date="2014" name="Genome Biol. Evol.">
        <title>The genome of the myxosporean Thelohanellus kitauei shows adaptations to nutrient acquisition within its fish host.</title>
        <authorList>
            <person name="Yang Y."/>
            <person name="Xiong J."/>
            <person name="Zhou Z."/>
            <person name="Huo F."/>
            <person name="Miao W."/>
            <person name="Ran C."/>
            <person name="Liu Y."/>
            <person name="Zhang J."/>
            <person name="Feng J."/>
            <person name="Wang M."/>
            <person name="Wang M."/>
            <person name="Wang L."/>
            <person name="Yao B."/>
        </authorList>
    </citation>
    <scope>NUCLEOTIDE SEQUENCE [LARGE SCALE GENOMIC DNA]</scope>
    <source>
        <strain evidence="1">Wuqing</strain>
    </source>
</reference>
<comment type="caution">
    <text evidence="1">The sequence shown here is derived from an EMBL/GenBank/DDBJ whole genome shotgun (WGS) entry which is preliminary data.</text>
</comment>
<organism evidence="1 2">
    <name type="scientific">Thelohanellus kitauei</name>
    <name type="common">Myxosporean</name>
    <dbReference type="NCBI Taxonomy" id="669202"/>
    <lineage>
        <taxon>Eukaryota</taxon>
        <taxon>Metazoa</taxon>
        <taxon>Cnidaria</taxon>
        <taxon>Myxozoa</taxon>
        <taxon>Myxosporea</taxon>
        <taxon>Bivalvulida</taxon>
        <taxon>Platysporina</taxon>
        <taxon>Myxobolidae</taxon>
        <taxon>Thelohanellus</taxon>
    </lineage>
</organism>
<name>A0A0C2MT05_THEKT</name>